<dbReference type="Proteomes" id="UP001177769">
    <property type="component" value="Chromosome"/>
</dbReference>
<organism evidence="3 4">
    <name type="scientific">Paucibacter sediminis</name>
    <dbReference type="NCBI Taxonomy" id="3019553"/>
    <lineage>
        <taxon>Bacteria</taxon>
        <taxon>Pseudomonadati</taxon>
        <taxon>Pseudomonadota</taxon>
        <taxon>Betaproteobacteria</taxon>
        <taxon>Burkholderiales</taxon>
        <taxon>Sphaerotilaceae</taxon>
        <taxon>Roseateles</taxon>
    </lineage>
</organism>
<feature type="transmembrane region" description="Helical" evidence="2">
    <location>
        <begin position="129"/>
        <end position="147"/>
    </location>
</feature>
<dbReference type="Pfam" id="PF01554">
    <property type="entry name" value="MatE"/>
    <property type="match status" value="2"/>
</dbReference>
<evidence type="ECO:0000256" key="2">
    <source>
        <dbReference type="SAM" id="Phobius"/>
    </source>
</evidence>
<dbReference type="GO" id="GO:0042910">
    <property type="term" value="F:xenobiotic transmembrane transporter activity"/>
    <property type="evidence" value="ECO:0007669"/>
    <property type="project" value="InterPro"/>
</dbReference>
<dbReference type="EMBL" id="CP116346">
    <property type="protein sequence ID" value="WIT10816.1"/>
    <property type="molecule type" value="Genomic_DNA"/>
</dbReference>
<protein>
    <submittedName>
        <fullName evidence="3">MATE family efflux transporter</fullName>
    </submittedName>
</protein>
<feature type="transmembrane region" description="Helical" evidence="2">
    <location>
        <begin position="354"/>
        <end position="372"/>
    </location>
</feature>
<feature type="transmembrane region" description="Helical" evidence="2">
    <location>
        <begin position="159"/>
        <end position="179"/>
    </location>
</feature>
<evidence type="ECO:0000256" key="1">
    <source>
        <dbReference type="ARBA" id="ARBA00022448"/>
    </source>
</evidence>
<evidence type="ECO:0000313" key="3">
    <source>
        <dbReference type="EMBL" id="WIT10816.1"/>
    </source>
</evidence>
<keyword evidence="2" id="KW-0812">Transmembrane</keyword>
<feature type="transmembrane region" description="Helical" evidence="2">
    <location>
        <begin position="52"/>
        <end position="80"/>
    </location>
</feature>
<feature type="transmembrane region" description="Helical" evidence="2">
    <location>
        <begin position="428"/>
        <end position="451"/>
    </location>
</feature>
<dbReference type="KEGG" id="pais:PFX98_18120"/>
<sequence>MSAGHLDSLRRLLPLAWPVFVGQLAVLGYSTVDTILVARHSAIDLAALSVGSAVFMTIFIGLMGVVLAVSPVVGQLFGAGRLREAGDELHQAIWLALLLTLVGELVLLFPGPLLAIAQVTPEVEAKVRGYLLALSVSLPANLIFTAYRGFNTAVSRPKAVMVLQVGGLALKLPLSALLVHGFGVAGWQVPALGAVGCGIATAIVMWGQVLISLAILRRDGFYARFGLHDGGLHRPRLQAMRQLLKLGLPMGGAILIEVTGFTFMAIFIARLGATPVAGHQLAVNMIALMFMMPMALGNAAGTLVAQRVGAHDAADARRLGWHSLEIALALSCLLGGLVFFAREQVLNLYTQDPAIIAAALPLLLWVWLFHMGDAGQTVAAFVLRAHHVANAPMVIYAVAVAGLGLGGGYALAFGHVPGAPQAWRGAPGFWVAATAGLVTAAAALGALLAYVHRVEAREQLRPAAD</sequence>
<feature type="transmembrane region" description="Helical" evidence="2">
    <location>
        <begin position="246"/>
        <end position="269"/>
    </location>
</feature>
<dbReference type="InterPro" id="IPR002528">
    <property type="entry name" value="MATE_fam"/>
</dbReference>
<proteinExistence type="predicted"/>
<keyword evidence="1" id="KW-0813">Transport</keyword>
<name>A0AA95NH61_9BURK</name>
<dbReference type="AlphaFoldDB" id="A0AA95NH61"/>
<dbReference type="RefSeq" id="WP_285231896.1">
    <property type="nucleotide sequence ID" value="NZ_CP116346.1"/>
</dbReference>
<dbReference type="GO" id="GO:0005886">
    <property type="term" value="C:plasma membrane"/>
    <property type="evidence" value="ECO:0007669"/>
    <property type="project" value="TreeGrafter"/>
</dbReference>
<keyword evidence="2" id="KW-1133">Transmembrane helix</keyword>
<dbReference type="PANTHER" id="PTHR43298:SF2">
    <property type="entry name" value="FMN_FAD EXPORTER YEEO-RELATED"/>
    <property type="match status" value="1"/>
</dbReference>
<dbReference type="NCBIfam" id="TIGR00797">
    <property type="entry name" value="matE"/>
    <property type="match status" value="1"/>
</dbReference>
<feature type="transmembrane region" description="Helical" evidence="2">
    <location>
        <begin position="281"/>
        <end position="305"/>
    </location>
</feature>
<gene>
    <name evidence="3" type="ORF">PFX98_18120</name>
</gene>
<dbReference type="GO" id="GO:0015297">
    <property type="term" value="F:antiporter activity"/>
    <property type="evidence" value="ECO:0007669"/>
    <property type="project" value="InterPro"/>
</dbReference>
<feature type="transmembrane region" description="Helical" evidence="2">
    <location>
        <begin position="92"/>
        <end position="117"/>
    </location>
</feature>
<feature type="transmembrane region" description="Helical" evidence="2">
    <location>
        <begin position="191"/>
        <end position="216"/>
    </location>
</feature>
<feature type="transmembrane region" description="Helical" evidence="2">
    <location>
        <begin position="12"/>
        <end position="32"/>
    </location>
</feature>
<reference evidence="3" key="1">
    <citation type="submission" date="2023-01" db="EMBL/GenBank/DDBJ databases">
        <title>Whole genome sequence of Paucibacter sp. S2-9 isolated from pond sediment.</title>
        <authorList>
            <person name="Jung J.Y."/>
        </authorList>
    </citation>
    <scope>NUCLEOTIDE SEQUENCE</scope>
    <source>
        <strain evidence="3">S2-9</strain>
    </source>
</reference>
<dbReference type="InterPro" id="IPR050222">
    <property type="entry name" value="MATE_MdtK"/>
</dbReference>
<feature type="transmembrane region" description="Helical" evidence="2">
    <location>
        <begin position="326"/>
        <end position="342"/>
    </location>
</feature>
<accession>A0AA95NH61</accession>
<evidence type="ECO:0000313" key="4">
    <source>
        <dbReference type="Proteomes" id="UP001177769"/>
    </source>
</evidence>
<dbReference type="PANTHER" id="PTHR43298">
    <property type="entry name" value="MULTIDRUG RESISTANCE PROTEIN NORM-RELATED"/>
    <property type="match status" value="1"/>
</dbReference>
<keyword evidence="4" id="KW-1185">Reference proteome</keyword>
<dbReference type="CDD" id="cd13131">
    <property type="entry name" value="MATE_NorM_like"/>
    <property type="match status" value="1"/>
</dbReference>
<keyword evidence="2" id="KW-0472">Membrane</keyword>
<feature type="transmembrane region" description="Helical" evidence="2">
    <location>
        <begin position="393"/>
        <end position="416"/>
    </location>
</feature>